<organism evidence="1 2">
    <name type="scientific">Coleofasciculus chthonoplastes PCC 7420</name>
    <dbReference type="NCBI Taxonomy" id="118168"/>
    <lineage>
        <taxon>Bacteria</taxon>
        <taxon>Bacillati</taxon>
        <taxon>Cyanobacteriota</taxon>
        <taxon>Cyanophyceae</taxon>
        <taxon>Coleofasciculales</taxon>
        <taxon>Coleofasciculaceae</taxon>
        <taxon>Coleofasciculus</taxon>
    </lineage>
</organism>
<proteinExistence type="predicted"/>
<name>B4VJZ7_9CYAN</name>
<dbReference type="STRING" id="118168.MC7420_2835"/>
<dbReference type="AlphaFoldDB" id="B4VJZ7"/>
<dbReference type="Proteomes" id="UP000003835">
    <property type="component" value="Unassembled WGS sequence"/>
</dbReference>
<sequence>MGFECVGAGLTTILSGLTQMRLNPPRLDPSLFGHSFERLFGANH</sequence>
<dbReference type="EMBL" id="DS989843">
    <property type="protein sequence ID" value="EDX77511.1"/>
    <property type="molecule type" value="Genomic_DNA"/>
</dbReference>
<accession>B4VJZ7</accession>
<dbReference type="HOGENOM" id="CLU_3214828_0_0_3"/>
<keyword evidence="2" id="KW-1185">Reference proteome</keyword>
<evidence type="ECO:0000313" key="2">
    <source>
        <dbReference type="Proteomes" id="UP000003835"/>
    </source>
</evidence>
<protein>
    <submittedName>
        <fullName evidence="1">Uncharacterized protein</fullName>
    </submittedName>
</protein>
<evidence type="ECO:0000313" key="1">
    <source>
        <dbReference type="EMBL" id="EDX77511.1"/>
    </source>
</evidence>
<reference evidence="1 2" key="1">
    <citation type="submission" date="2008-07" db="EMBL/GenBank/DDBJ databases">
        <authorList>
            <person name="Tandeau de Marsac N."/>
            <person name="Ferriera S."/>
            <person name="Johnson J."/>
            <person name="Kravitz S."/>
            <person name="Beeson K."/>
            <person name="Sutton G."/>
            <person name="Rogers Y.-H."/>
            <person name="Friedman R."/>
            <person name="Frazier M."/>
            <person name="Venter J.C."/>
        </authorList>
    </citation>
    <scope>NUCLEOTIDE SEQUENCE [LARGE SCALE GENOMIC DNA]</scope>
    <source>
        <strain evidence="1 2">PCC 7420</strain>
    </source>
</reference>
<gene>
    <name evidence="1" type="ORF">MC7420_2835</name>
</gene>